<dbReference type="OrthoDB" id="9970435at2759"/>
<comment type="caution">
    <text evidence="9">The sequence shown here is derived from an EMBL/GenBank/DDBJ whole genome shotgun (WGS) entry which is preliminary data.</text>
</comment>
<dbReference type="PROSITE" id="PS51382">
    <property type="entry name" value="SPX"/>
    <property type="match status" value="1"/>
</dbReference>
<evidence type="ECO:0000313" key="10">
    <source>
        <dbReference type="Proteomes" id="UP000799444"/>
    </source>
</evidence>
<dbReference type="GO" id="GO:0005886">
    <property type="term" value="C:plasma membrane"/>
    <property type="evidence" value="ECO:0007669"/>
    <property type="project" value="TreeGrafter"/>
</dbReference>
<comment type="similarity">
    <text evidence="2">Belongs to the SYG1 (TC 2.A.94) family.</text>
</comment>
<feature type="compositionally biased region" description="Basic and acidic residues" evidence="6">
    <location>
        <begin position="212"/>
        <end position="221"/>
    </location>
</feature>
<evidence type="ECO:0000259" key="8">
    <source>
        <dbReference type="PROSITE" id="PS51382"/>
    </source>
</evidence>
<evidence type="ECO:0000256" key="3">
    <source>
        <dbReference type="ARBA" id="ARBA00022692"/>
    </source>
</evidence>
<dbReference type="GO" id="GO:0005794">
    <property type="term" value="C:Golgi apparatus"/>
    <property type="evidence" value="ECO:0007669"/>
    <property type="project" value="TreeGrafter"/>
</dbReference>
<dbReference type="InterPro" id="IPR022234">
    <property type="entry name" value="DUF3759"/>
</dbReference>
<feature type="transmembrane region" description="Helical" evidence="7">
    <location>
        <begin position="703"/>
        <end position="724"/>
    </location>
</feature>
<evidence type="ECO:0000256" key="7">
    <source>
        <dbReference type="SAM" id="Phobius"/>
    </source>
</evidence>
<evidence type="ECO:0000256" key="6">
    <source>
        <dbReference type="SAM" id="MobiDB-lite"/>
    </source>
</evidence>
<feature type="compositionally biased region" description="Polar residues" evidence="6">
    <location>
        <begin position="197"/>
        <end position="211"/>
    </location>
</feature>
<evidence type="ECO:0000256" key="5">
    <source>
        <dbReference type="ARBA" id="ARBA00023136"/>
    </source>
</evidence>
<feature type="domain" description="SPX" evidence="8">
    <location>
        <begin position="101"/>
        <end position="568"/>
    </location>
</feature>
<keyword evidence="10" id="KW-1185">Reference proteome</keyword>
<dbReference type="PANTHER" id="PTHR10783:SF103">
    <property type="entry name" value="SOLUTE CARRIER FAMILY 53 MEMBER 1"/>
    <property type="match status" value="1"/>
</dbReference>
<evidence type="ECO:0000256" key="1">
    <source>
        <dbReference type="ARBA" id="ARBA00004141"/>
    </source>
</evidence>
<sequence length="771" mass="86844">MPFGWGESADAYDQVYDNPQFEQHKSSFGHELVAGGAAFAGFKAFEDHQRNEGKPVSHAFAKEMLAGFAAAEVDKLAETKGEDWFDRRKAKEQAQENAERMYDEHYIEGQNADQELDRDCVPEWRLKYLDYKHGKKKLRAVNRALRTVNQTPRFRRRGTTFTPSPFDNAPRYSFVNRDKTLRAPEEEPGPHDLKATGTHNTNGKANGSKSSLAREVRRSPEEQPLNGGQAFPGVKQYGSTIATPPDNGRRKAAPPSLKLPGAALDPESSRVGPSAIVNNKTKTVQLPPDNAQNAFEVGKTRSPHRPSASLPFRHRSIFSPKRINSTPGPPAVSDARPAWKRAFSLTGKASPPASPGDVPLEAYRDLDFRQAEFFHFLDMELDKVEAFYELKEQEATERLDVLREQLHIMNDRRNYEVIAAQTAKIKAKEGRKSSVYGGVNNGQISSSEDNRPNSAAEGRMSWTNPVDAALEAVQAGRYGKSTKAMNKLATPPDFAQHPDGRRDYVRRPEIPDVSYNVARKKLKVALQEYYRGLELLKSYSLLNRTAFRKINKKYDKTVNARPSMRYMTEKVNMAWFVQSDVIEGHIRAVEDLYARYFEKGNHKVAIGKLRIKVARAGDYTETSFRNGLSLAAGLVFGVQGLVYGAELLFSDDPALASDTSYLLQHVEFGMNPRSTTFLSSSMIPATTLTGGNLQRQFGSDTMYLYYPVILIGVAFMILFCPLPVLYYRSRYWLLYSCWRLFFAGLYRVEFRDFYLGDMFCSLTYTMGVSAL</sequence>
<name>A0A9P4QVK0_9PLEO</name>
<keyword evidence="3 7" id="KW-0812">Transmembrane</keyword>
<organism evidence="9 10">
    <name type="scientific">Polyplosphaeria fusca</name>
    <dbReference type="NCBI Taxonomy" id="682080"/>
    <lineage>
        <taxon>Eukaryota</taxon>
        <taxon>Fungi</taxon>
        <taxon>Dikarya</taxon>
        <taxon>Ascomycota</taxon>
        <taxon>Pezizomycotina</taxon>
        <taxon>Dothideomycetes</taxon>
        <taxon>Pleosporomycetidae</taxon>
        <taxon>Pleosporales</taxon>
        <taxon>Tetraplosphaeriaceae</taxon>
        <taxon>Polyplosphaeria</taxon>
    </lineage>
</organism>
<evidence type="ECO:0000256" key="2">
    <source>
        <dbReference type="ARBA" id="ARBA00009665"/>
    </source>
</evidence>
<feature type="region of interest" description="Disordered" evidence="6">
    <location>
        <begin position="182"/>
        <end position="274"/>
    </location>
</feature>
<comment type="subcellular location">
    <subcellularLocation>
        <location evidence="1">Membrane</location>
        <topology evidence="1">Multi-pass membrane protein</topology>
    </subcellularLocation>
</comment>
<dbReference type="Pfam" id="PF12585">
    <property type="entry name" value="DUF3759"/>
    <property type="match status" value="1"/>
</dbReference>
<dbReference type="EMBL" id="ML996190">
    <property type="protein sequence ID" value="KAF2731706.1"/>
    <property type="molecule type" value="Genomic_DNA"/>
</dbReference>
<dbReference type="GO" id="GO:0000822">
    <property type="term" value="F:inositol hexakisphosphate binding"/>
    <property type="evidence" value="ECO:0007669"/>
    <property type="project" value="TreeGrafter"/>
</dbReference>
<feature type="region of interest" description="Disordered" evidence="6">
    <location>
        <begin position="436"/>
        <end position="460"/>
    </location>
</feature>
<dbReference type="GO" id="GO:0006817">
    <property type="term" value="P:phosphate ion transport"/>
    <property type="evidence" value="ECO:0007669"/>
    <property type="project" value="TreeGrafter"/>
</dbReference>
<evidence type="ECO:0000256" key="4">
    <source>
        <dbReference type="ARBA" id="ARBA00022989"/>
    </source>
</evidence>
<accession>A0A9P4QVK0</accession>
<dbReference type="Pfam" id="PF03105">
    <property type="entry name" value="SPX"/>
    <property type="match status" value="1"/>
</dbReference>
<dbReference type="PANTHER" id="PTHR10783">
    <property type="entry name" value="XENOTROPIC AND POLYTROPIC RETROVIRUS RECEPTOR 1-RELATED"/>
    <property type="match status" value="1"/>
</dbReference>
<keyword evidence="5 7" id="KW-0472">Membrane</keyword>
<feature type="region of interest" description="Disordered" evidence="6">
    <location>
        <begin position="155"/>
        <end position="174"/>
    </location>
</feature>
<gene>
    <name evidence="9" type="ORF">EJ04DRAFT_525918</name>
</gene>
<dbReference type="AlphaFoldDB" id="A0A9P4QVK0"/>
<feature type="compositionally biased region" description="Basic and acidic residues" evidence="6">
    <location>
        <begin position="182"/>
        <end position="194"/>
    </location>
</feature>
<dbReference type="Proteomes" id="UP000799444">
    <property type="component" value="Unassembled WGS sequence"/>
</dbReference>
<dbReference type="Pfam" id="PF03124">
    <property type="entry name" value="EXS"/>
    <property type="match status" value="1"/>
</dbReference>
<proteinExistence type="inferred from homology"/>
<dbReference type="InterPro" id="IPR004331">
    <property type="entry name" value="SPX_dom"/>
</dbReference>
<protein>
    <submittedName>
        <fullName evidence="9">SPX-domain-containing protein</fullName>
    </submittedName>
</protein>
<evidence type="ECO:0000313" key="9">
    <source>
        <dbReference type="EMBL" id="KAF2731706.1"/>
    </source>
</evidence>
<dbReference type="GO" id="GO:0016036">
    <property type="term" value="P:cellular response to phosphate starvation"/>
    <property type="evidence" value="ECO:0007669"/>
    <property type="project" value="TreeGrafter"/>
</dbReference>
<reference evidence="9" key="1">
    <citation type="journal article" date="2020" name="Stud. Mycol.">
        <title>101 Dothideomycetes genomes: a test case for predicting lifestyles and emergence of pathogens.</title>
        <authorList>
            <person name="Haridas S."/>
            <person name="Albert R."/>
            <person name="Binder M."/>
            <person name="Bloem J."/>
            <person name="Labutti K."/>
            <person name="Salamov A."/>
            <person name="Andreopoulos B."/>
            <person name="Baker S."/>
            <person name="Barry K."/>
            <person name="Bills G."/>
            <person name="Bluhm B."/>
            <person name="Cannon C."/>
            <person name="Castanera R."/>
            <person name="Culley D."/>
            <person name="Daum C."/>
            <person name="Ezra D."/>
            <person name="Gonzalez J."/>
            <person name="Henrissat B."/>
            <person name="Kuo A."/>
            <person name="Liang C."/>
            <person name="Lipzen A."/>
            <person name="Lutzoni F."/>
            <person name="Magnuson J."/>
            <person name="Mondo S."/>
            <person name="Nolan M."/>
            <person name="Ohm R."/>
            <person name="Pangilinan J."/>
            <person name="Park H.-J."/>
            <person name="Ramirez L."/>
            <person name="Alfaro M."/>
            <person name="Sun H."/>
            <person name="Tritt A."/>
            <person name="Yoshinaga Y."/>
            <person name="Zwiers L.-H."/>
            <person name="Turgeon B."/>
            <person name="Goodwin S."/>
            <person name="Spatafora J."/>
            <person name="Crous P."/>
            <person name="Grigoriev I."/>
        </authorList>
    </citation>
    <scope>NUCLEOTIDE SEQUENCE</scope>
    <source>
        <strain evidence="9">CBS 125425</strain>
    </source>
</reference>
<keyword evidence="4 7" id="KW-1133">Transmembrane helix</keyword>
<dbReference type="CDD" id="cd14475">
    <property type="entry name" value="SPX_SYG1_like"/>
    <property type="match status" value="1"/>
</dbReference>
<dbReference type="InterPro" id="IPR004342">
    <property type="entry name" value="EXS_C"/>
</dbReference>